<accession>A3BLM0</accession>
<feature type="region of interest" description="Disordered" evidence="1">
    <location>
        <begin position="127"/>
        <end position="150"/>
    </location>
</feature>
<evidence type="ECO:0000256" key="1">
    <source>
        <dbReference type="SAM" id="MobiDB-lite"/>
    </source>
</evidence>
<reference evidence="2" key="2">
    <citation type="submission" date="2008-12" db="EMBL/GenBank/DDBJ databases">
        <title>Improved gene annotation of the rice (Oryza sativa) genomes.</title>
        <authorList>
            <person name="Wang J."/>
            <person name="Li R."/>
            <person name="Fan W."/>
            <person name="Huang Q."/>
            <person name="Zhang J."/>
            <person name="Zhou Y."/>
            <person name="Hu Y."/>
            <person name="Zi S."/>
            <person name="Li J."/>
            <person name="Ni P."/>
            <person name="Zheng H."/>
            <person name="Zhang Y."/>
            <person name="Zhao M."/>
            <person name="Hao Q."/>
            <person name="McDermott J."/>
            <person name="Samudrala R."/>
            <person name="Kristiansen K."/>
            <person name="Wong G.K.-S."/>
        </authorList>
    </citation>
    <scope>NUCLEOTIDE SEQUENCE</scope>
</reference>
<dbReference type="EMBL" id="CM000144">
    <property type="protein sequence ID" value="EAZ40459.1"/>
    <property type="molecule type" value="Genomic_DNA"/>
</dbReference>
<proteinExistence type="predicted"/>
<reference evidence="2" key="1">
    <citation type="journal article" date="2005" name="PLoS Biol.">
        <title>The genomes of Oryza sativa: a history of duplications.</title>
        <authorList>
            <person name="Yu J."/>
            <person name="Wang J."/>
            <person name="Lin W."/>
            <person name="Li S."/>
            <person name="Li H."/>
            <person name="Zhou J."/>
            <person name="Ni P."/>
            <person name="Dong W."/>
            <person name="Hu S."/>
            <person name="Zeng C."/>
            <person name="Zhang J."/>
            <person name="Zhang Y."/>
            <person name="Li R."/>
            <person name="Xu Z."/>
            <person name="Li S."/>
            <person name="Li X."/>
            <person name="Zheng H."/>
            <person name="Cong L."/>
            <person name="Lin L."/>
            <person name="Yin J."/>
            <person name="Geng J."/>
            <person name="Li G."/>
            <person name="Shi J."/>
            <person name="Liu J."/>
            <person name="Lv H."/>
            <person name="Li J."/>
            <person name="Wang J."/>
            <person name="Deng Y."/>
            <person name="Ran L."/>
            <person name="Shi X."/>
            <person name="Wang X."/>
            <person name="Wu Q."/>
            <person name="Li C."/>
            <person name="Ren X."/>
            <person name="Wang J."/>
            <person name="Wang X."/>
            <person name="Li D."/>
            <person name="Liu D."/>
            <person name="Zhang X."/>
            <person name="Ji Z."/>
            <person name="Zhao W."/>
            <person name="Sun Y."/>
            <person name="Zhang Z."/>
            <person name="Bao J."/>
            <person name="Han Y."/>
            <person name="Dong L."/>
            <person name="Ji J."/>
            <person name="Chen P."/>
            <person name="Wu S."/>
            <person name="Liu J."/>
            <person name="Xiao Y."/>
            <person name="Bu D."/>
            <person name="Tan J."/>
            <person name="Yang L."/>
            <person name="Ye C."/>
            <person name="Zhang J."/>
            <person name="Xu J."/>
            <person name="Zhou Y."/>
            <person name="Yu Y."/>
            <person name="Zhang B."/>
            <person name="Zhuang S."/>
            <person name="Wei H."/>
            <person name="Liu B."/>
            <person name="Lei M."/>
            <person name="Yu H."/>
            <person name="Li Y."/>
            <person name="Xu H."/>
            <person name="Wei S."/>
            <person name="He X."/>
            <person name="Fang L."/>
            <person name="Zhang Z."/>
            <person name="Zhang Y."/>
            <person name="Huang X."/>
            <person name="Su Z."/>
            <person name="Tong W."/>
            <person name="Li J."/>
            <person name="Tong Z."/>
            <person name="Li S."/>
            <person name="Ye J."/>
            <person name="Wang L."/>
            <person name="Fang L."/>
            <person name="Lei T."/>
            <person name="Chen C."/>
            <person name="Chen H."/>
            <person name="Xu Z."/>
            <person name="Li H."/>
            <person name="Huang H."/>
            <person name="Zhang F."/>
            <person name="Xu H."/>
            <person name="Li N."/>
            <person name="Zhao C."/>
            <person name="Li S."/>
            <person name="Dong L."/>
            <person name="Huang Y."/>
            <person name="Li L."/>
            <person name="Xi Y."/>
            <person name="Qi Q."/>
            <person name="Li W."/>
            <person name="Zhang B."/>
            <person name="Hu W."/>
            <person name="Zhang Y."/>
            <person name="Tian X."/>
            <person name="Jiao Y."/>
            <person name="Liang X."/>
            <person name="Jin J."/>
            <person name="Gao L."/>
            <person name="Zheng W."/>
            <person name="Hao B."/>
            <person name="Liu S."/>
            <person name="Wang W."/>
            <person name="Yuan L."/>
            <person name="Cao M."/>
            <person name="McDermott J."/>
            <person name="Samudrala R."/>
            <person name="Wang J."/>
            <person name="Wong G.K."/>
            <person name="Yang H."/>
        </authorList>
    </citation>
    <scope>NUCLEOTIDE SEQUENCE [LARGE SCALE GENOMIC DNA]</scope>
</reference>
<dbReference type="AlphaFoldDB" id="A3BLM0"/>
<sequence>MDRPCRRARNGRSSHRFIRSAGGFAVPRPPAIAAAASAPRSAAASTAARLTAAATVAAIAAAPFTRDDDDAAAATIATADGVPDVARGAAAVRRLPHQRRHRAAGRLLRRIQVARWQRAHLPLPRHQWRHEQDDLQAHRSGPHGAPSRHVQHHAAAAVAFHMLHGNSATIGAIVLRCICYCLQ</sequence>
<gene>
    <name evidence="2" type="ORF">OsJ_24912</name>
</gene>
<protein>
    <submittedName>
        <fullName evidence="2">Uncharacterized protein</fullName>
    </submittedName>
</protein>
<dbReference type="Proteomes" id="UP000007752">
    <property type="component" value="Chromosome 7"/>
</dbReference>
<name>A3BLM0_ORYSJ</name>
<organism evidence="2">
    <name type="scientific">Oryza sativa subsp. japonica</name>
    <name type="common">Rice</name>
    <dbReference type="NCBI Taxonomy" id="39947"/>
    <lineage>
        <taxon>Eukaryota</taxon>
        <taxon>Viridiplantae</taxon>
        <taxon>Streptophyta</taxon>
        <taxon>Embryophyta</taxon>
        <taxon>Tracheophyta</taxon>
        <taxon>Spermatophyta</taxon>
        <taxon>Magnoliopsida</taxon>
        <taxon>Liliopsida</taxon>
        <taxon>Poales</taxon>
        <taxon>Poaceae</taxon>
        <taxon>BOP clade</taxon>
        <taxon>Oryzoideae</taxon>
        <taxon>Oryzeae</taxon>
        <taxon>Oryzinae</taxon>
        <taxon>Oryza</taxon>
        <taxon>Oryza sativa</taxon>
    </lineage>
</organism>
<evidence type="ECO:0000313" key="2">
    <source>
        <dbReference type="EMBL" id="EAZ40459.1"/>
    </source>
</evidence>